<feature type="domain" description="Isochorismatase-like" evidence="2">
    <location>
        <begin position="12"/>
        <end position="192"/>
    </location>
</feature>
<evidence type="ECO:0000313" key="4">
    <source>
        <dbReference type="Proteomes" id="UP000198243"/>
    </source>
</evidence>
<dbReference type="RefSeq" id="WP_089022036.1">
    <property type="nucleotide sequence ID" value="NZ_LT607412.1"/>
</dbReference>
<dbReference type="PANTHER" id="PTHR43540">
    <property type="entry name" value="PEROXYUREIDOACRYLATE/UREIDOACRYLATE AMIDOHYDROLASE-RELATED"/>
    <property type="match status" value="1"/>
</dbReference>
<dbReference type="InterPro" id="IPR050272">
    <property type="entry name" value="Isochorismatase-like_hydrls"/>
</dbReference>
<dbReference type="InterPro" id="IPR036380">
    <property type="entry name" value="Isochorismatase-like_sf"/>
</dbReference>
<protein>
    <submittedName>
        <fullName evidence="3">Ureidoacrylate peracid hydrolase</fullName>
    </submittedName>
</protein>
<evidence type="ECO:0000259" key="2">
    <source>
        <dbReference type="Pfam" id="PF00857"/>
    </source>
</evidence>
<dbReference type="Gene3D" id="3.40.50.850">
    <property type="entry name" value="Isochorismatase-like"/>
    <property type="match status" value="1"/>
</dbReference>
<dbReference type="GO" id="GO:0016787">
    <property type="term" value="F:hydrolase activity"/>
    <property type="evidence" value="ECO:0007669"/>
    <property type="project" value="UniProtKB-KW"/>
</dbReference>
<dbReference type="CDD" id="cd00431">
    <property type="entry name" value="cysteine_hydrolases"/>
    <property type="match status" value="1"/>
</dbReference>
<reference evidence="4" key="1">
    <citation type="submission" date="2016-06" db="EMBL/GenBank/DDBJ databases">
        <authorList>
            <person name="Varghese N."/>
            <person name="Submissions Spin"/>
        </authorList>
    </citation>
    <scope>NUCLEOTIDE SEQUENCE [LARGE SCALE GENOMIC DNA]</scope>
    <source>
        <strain evidence="4">DSM 44875</strain>
    </source>
</reference>
<dbReference type="PANTHER" id="PTHR43540:SF6">
    <property type="entry name" value="ISOCHORISMATASE-LIKE DOMAIN-CONTAINING PROTEIN"/>
    <property type="match status" value="1"/>
</dbReference>
<dbReference type="AlphaFoldDB" id="A0A1C4X4B2"/>
<keyword evidence="4" id="KW-1185">Reference proteome</keyword>
<dbReference type="Proteomes" id="UP000198243">
    <property type="component" value="Chromosome I"/>
</dbReference>
<keyword evidence="1 3" id="KW-0378">Hydrolase</keyword>
<sequence length="214" mass="23062">MVGTDTDPTGVALVVVDVQNDYCHPDGVFASAGLRVEEPQQLVEQINVLVHAARAAGRPVIWVRMEWPDDASVGLLAERSPFLRTQGLREGTWGSELLDGLDHEPGDPVVVKPRFSAFHQTILQDVLRQLAVGTIVVAGVRTDFCIESTVRDAFFRDLRVVVAEEAVAGYFNELHRNSLRVMGTVFAQVVQLAVAADVLAGGPLDTAPAAKAPS</sequence>
<accession>A0A1C4X4B2</accession>
<gene>
    <name evidence="3" type="ORF">GA0070607_4649</name>
</gene>
<evidence type="ECO:0000256" key="1">
    <source>
        <dbReference type="ARBA" id="ARBA00022801"/>
    </source>
</evidence>
<proteinExistence type="predicted"/>
<evidence type="ECO:0000313" key="3">
    <source>
        <dbReference type="EMBL" id="SCF03242.1"/>
    </source>
</evidence>
<dbReference type="OrthoDB" id="5794853at2"/>
<dbReference type="EMBL" id="LT607412">
    <property type="protein sequence ID" value="SCF03242.1"/>
    <property type="molecule type" value="Genomic_DNA"/>
</dbReference>
<name>A0A1C4X4B2_9ACTN</name>
<dbReference type="InterPro" id="IPR000868">
    <property type="entry name" value="Isochorismatase-like_dom"/>
</dbReference>
<organism evidence="3 4">
    <name type="scientific">Micromonospora coriariae</name>
    <dbReference type="NCBI Taxonomy" id="285665"/>
    <lineage>
        <taxon>Bacteria</taxon>
        <taxon>Bacillati</taxon>
        <taxon>Actinomycetota</taxon>
        <taxon>Actinomycetes</taxon>
        <taxon>Micromonosporales</taxon>
        <taxon>Micromonosporaceae</taxon>
        <taxon>Micromonospora</taxon>
    </lineage>
</organism>
<dbReference type="SUPFAM" id="SSF52499">
    <property type="entry name" value="Isochorismatase-like hydrolases"/>
    <property type="match status" value="1"/>
</dbReference>
<dbReference type="Pfam" id="PF00857">
    <property type="entry name" value="Isochorismatase"/>
    <property type="match status" value="1"/>
</dbReference>